<dbReference type="EMBL" id="JAUJEA010000003">
    <property type="protein sequence ID" value="MDN5201811.1"/>
    <property type="molecule type" value="Genomic_DNA"/>
</dbReference>
<dbReference type="InterPro" id="IPR029063">
    <property type="entry name" value="SAM-dependent_MTases_sf"/>
</dbReference>
<reference evidence="2" key="1">
    <citation type="submission" date="2023-06" db="EMBL/GenBank/DDBJ databases">
        <title>Genomic of Parafulvivirga corallium.</title>
        <authorList>
            <person name="Wang G."/>
        </authorList>
    </citation>
    <scope>NUCLEOTIDE SEQUENCE</scope>
    <source>
        <strain evidence="2">BMA10</strain>
    </source>
</reference>
<dbReference type="GO" id="GO:0008168">
    <property type="term" value="F:methyltransferase activity"/>
    <property type="evidence" value="ECO:0007669"/>
    <property type="project" value="UniProtKB-KW"/>
</dbReference>
<protein>
    <submittedName>
        <fullName evidence="2">Class I SAM-dependent methyltransferase</fullName>
        <ecNumber evidence="2">2.1.-.-</ecNumber>
    </submittedName>
</protein>
<dbReference type="SUPFAM" id="SSF53335">
    <property type="entry name" value="S-adenosyl-L-methionine-dependent methyltransferases"/>
    <property type="match status" value="1"/>
</dbReference>
<gene>
    <name evidence="2" type="ORF">QQ008_10570</name>
</gene>
<dbReference type="Proteomes" id="UP001172082">
    <property type="component" value="Unassembled WGS sequence"/>
</dbReference>
<dbReference type="Pfam" id="PF08241">
    <property type="entry name" value="Methyltransf_11"/>
    <property type="match status" value="1"/>
</dbReference>
<keyword evidence="2" id="KW-0808">Transferase</keyword>
<accession>A0ABT8KM60</accession>
<dbReference type="GO" id="GO:0032259">
    <property type="term" value="P:methylation"/>
    <property type="evidence" value="ECO:0007669"/>
    <property type="project" value="UniProtKB-KW"/>
</dbReference>
<organism evidence="2 3">
    <name type="scientific">Splendidivirga corallicola</name>
    <dbReference type="NCBI Taxonomy" id="3051826"/>
    <lineage>
        <taxon>Bacteria</taxon>
        <taxon>Pseudomonadati</taxon>
        <taxon>Bacteroidota</taxon>
        <taxon>Cytophagia</taxon>
        <taxon>Cytophagales</taxon>
        <taxon>Splendidivirgaceae</taxon>
        <taxon>Splendidivirga</taxon>
    </lineage>
</organism>
<dbReference type="EC" id="2.1.-.-" evidence="2"/>
<dbReference type="CDD" id="cd02440">
    <property type="entry name" value="AdoMet_MTases"/>
    <property type="match status" value="1"/>
</dbReference>
<comment type="caution">
    <text evidence="2">The sequence shown here is derived from an EMBL/GenBank/DDBJ whole genome shotgun (WGS) entry which is preliminary data.</text>
</comment>
<keyword evidence="3" id="KW-1185">Reference proteome</keyword>
<evidence type="ECO:0000313" key="2">
    <source>
        <dbReference type="EMBL" id="MDN5201811.1"/>
    </source>
</evidence>
<proteinExistence type="predicted"/>
<dbReference type="RefSeq" id="WP_346751839.1">
    <property type="nucleotide sequence ID" value="NZ_JAUJEA010000003.1"/>
</dbReference>
<evidence type="ECO:0000313" key="3">
    <source>
        <dbReference type="Proteomes" id="UP001172082"/>
    </source>
</evidence>
<feature type="domain" description="Methyltransferase type 11" evidence="1">
    <location>
        <begin position="33"/>
        <end position="134"/>
    </location>
</feature>
<dbReference type="InterPro" id="IPR013216">
    <property type="entry name" value="Methyltransf_11"/>
</dbReference>
<keyword evidence="2" id="KW-0489">Methyltransferase</keyword>
<name>A0ABT8KM60_9BACT</name>
<sequence>MNIQELNKELGNIDIYLLDQILKCRFKKSDKILDVGCGEGRNLIYFLNNGYDVFGVDRNQKAIEMLQTMARSINRKYEPERFMVWDIESMRIPENFFDVVICSAVLHFAQSTEHFHTLVDKVCNVLKPGGILFIRMTSDIGIENNIHPVGQGIYKLLDGTTRFLINENLLKEIMAKYHLEFLEPLKSVNVDHKRSMATLILTKHNGTIA</sequence>
<evidence type="ECO:0000259" key="1">
    <source>
        <dbReference type="Pfam" id="PF08241"/>
    </source>
</evidence>
<dbReference type="Gene3D" id="3.40.50.150">
    <property type="entry name" value="Vaccinia Virus protein VP39"/>
    <property type="match status" value="1"/>
</dbReference>
<dbReference type="PANTHER" id="PTHR43861">
    <property type="entry name" value="TRANS-ACONITATE 2-METHYLTRANSFERASE-RELATED"/>
    <property type="match status" value="1"/>
</dbReference>